<organism evidence="4 5">
    <name type="scientific">Hibiscus sabdariffa</name>
    <name type="common">roselle</name>
    <dbReference type="NCBI Taxonomy" id="183260"/>
    <lineage>
        <taxon>Eukaryota</taxon>
        <taxon>Viridiplantae</taxon>
        <taxon>Streptophyta</taxon>
        <taxon>Embryophyta</taxon>
        <taxon>Tracheophyta</taxon>
        <taxon>Spermatophyta</taxon>
        <taxon>Magnoliopsida</taxon>
        <taxon>eudicotyledons</taxon>
        <taxon>Gunneridae</taxon>
        <taxon>Pentapetalae</taxon>
        <taxon>rosids</taxon>
        <taxon>malvids</taxon>
        <taxon>Malvales</taxon>
        <taxon>Malvaceae</taxon>
        <taxon>Malvoideae</taxon>
        <taxon>Hibiscus</taxon>
    </lineage>
</organism>
<dbReference type="Proteomes" id="UP001396334">
    <property type="component" value="Unassembled WGS sequence"/>
</dbReference>
<keyword evidence="5" id="KW-1185">Reference proteome</keyword>
<feature type="coiled-coil region" evidence="1">
    <location>
        <begin position="158"/>
        <end position="185"/>
    </location>
</feature>
<evidence type="ECO:0000256" key="2">
    <source>
        <dbReference type="SAM" id="MobiDB-lite"/>
    </source>
</evidence>
<evidence type="ECO:0000313" key="3">
    <source>
        <dbReference type="EMBL" id="KAK8975959.1"/>
    </source>
</evidence>
<gene>
    <name evidence="3" type="ORF">V6N11_025462</name>
    <name evidence="4" type="ORF">V6N11_025481</name>
</gene>
<dbReference type="InterPro" id="IPR043424">
    <property type="entry name" value="BLT-like"/>
</dbReference>
<dbReference type="EMBL" id="JBBPBN010000138">
    <property type="protein sequence ID" value="KAK8975959.1"/>
    <property type="molecule type" value="Genomic_DNA"/>
</dbReference>
<reference evidence="4 5" key="1">
    <citation type="journal article" date="2024" name="G3 (Bethesda)">
        <title>Genome assembly of Hibiscus sabdariffa L. provides insights into metabolisms of medicinal natural products.</title>
        <authorList>
            <person name="Kim T."/>
        </authorList>
    </citation>
    <scope>NUCLEOTIDE SEQUENCE [LARGE SCALE GENOMIC DNA]</scope>
    <source>
        <strain evidence="4">TK-2024</strain>
        <tissue evidence="4">Old leaves</tissue>
    </source>
</reference>
<keyword evidence="1" id="KW-0175">Coiled coil</keyword>
<name>A0ABR2NIT7_9ROSI</name>
<evidence type="ECO:0000313" key="4">
    <source>
        <dbReference type="EMBL" id="KAK8975978.1"/>
    </source>
</evidence>
<proteinExistence type="predicted"/>
<evidence type="ECO:0000313" key="5">
    <source>
        <dbReference type="Proteomes" id="UP001396334"/>
    </source>
</evidence>
<accession>A0ABR2NIT7</accession>
<feature type="compositionally biased region" description="Basic and acidic residues" evidence="2">
    <location>
        <begin position="1"/>
        <end position="11"/>
    </location>
</feature>
<dbReference type="EMBL" id="JBBPBN010000138">
    <property type="protein sequence ID" value="KAK8975978.1"/>
    <property type="molecule type" value="Genomic_DNA"/>
</dbReference>
<feature type="region of interest" description="Disordered" evidence="2">
    <location>
        <begin position="69"/>
        <end position="90"/>
    </location>
</feature>
<comment type="caution">
    <text evidence="4">The sequence shown here is derived from an EMBL/GenBank/DDBJ whole genome shotgun (WGS) entry which is preliminary data.</text>
</comment>
<sequence length="421" mass="46939">MESKVKGEKGRGGNGILLVGERAGPSTPSTAWPPFQFSSPPPPPSARKLCAHLWQLQPPHFPLPNLPLQPFKHAAHQPTNSSRSSKRIAASVMQHRPSVESFPNSVSPSSSLEVAPYNPAITPSGSSGYTVKTSTELLKVLNGIWALEEQHASNVSLVKALETELDRSRAQIQELQLLKKKEQRIINVIIQSLRDELEDERKLRNNSESWRRKLTQELSEVKACFADALKELERERKARILLENLCDEFARGVQCLKHKHVVDHGEGPERLILRISEAWLEARMQMKPAGKSTIVDKLSLHIQTLLEAKRDIGSRKCELKDNGSHRRHSLESFPLNEAVSAPQGAKQCNELNKTANVRSRGARKGSKLVRSAYQGHGSSVQRWVSKLKSEDFETSNSSLKLGKESIEGKVTRSKTRMPAIV</sequence>
<protein>
    <submittedName>
        <fullName evidence="4">Uncharacterized protein</fullName>
    </submittedName>
</protein>
<feature type="region of interest" description="Disordered" evidence="2">
    <location>
        <begin position="1"/>
        <end position="44"/>
    </location>
</feature>
<dbReference type="PANTHER" id="PTHR31071:SF9">
    <property type="entry name" value="INTRACELLULAR PROTEIN TRANSPORT PROTEIN USO1-RELATED"/>
    <property type="match status" value="1"/>
</dbReference>
<evidence type="ECO:0000256" key="1">
    <source>
        <dbReference type="SAM" id="Coils"/>
    </source>
</evidence>
<dbReference type="PANTHER" id="PTHR31071">
    <property type="entry name" value="GB|AAF24581.1"/>
    <property type="match status" value="1"/>
</dbReference>